<comment type="subcellular location">
    <subcellularLocation>
        <location evidence="1">Mitochondrion outer membrane</location>
        <topology evidence="1">Single-pass membrane protein</topology>
    </subcellularLocation>
</comment>
<keyword evidence="3" id="KW-0472">Membrane</keyword>
<proteinExistence type="predicted"/>
<organism evidence="8 9">
    <name type="scientific">Glycine soja</name>
    <name type="common">Wild soybean</name>
    <dbReference type="NCBI Taxonomy" id="3848"/>
    <lineage>
        <taxon>Eukaryota</taxon>
        <taxon>Viridiplantae</taxon>
        <taxon>Streptophyta</taxon>
        <taxon>Embryophyta</taxon>
        <taxon>Tracheophyta</taxon>
        <taxon>Spermatophyta</taxon>
        <taxon>Magnoliopsida</taxon>
        <taxon>eudicotyledons</taxon>
        <taxon>Gunneridae</taxon>
        <taxon>Pentapetalae</taxon>
        <taxon>rosids</taxon>
        <taxon>fabids</taxon>
        <taxon>Fabales</taxon>
        <taxon>Fabaceae</taxon>
        <taxon>Papilionoideae</taxon>
        <taxon>50 kb inversion clade</taxon>
        <taxon>NPAAA clade</taxon>
        <taxon>indigoferoid/millettioid clade</taxon>
        <taxon>Phaseoleae</taxon>
        <taxon>Glycine</taxon>
        <taxon>Glycine subgen. Soja</taxon>
    </lineage>
</organism>
<keyword evidence="2" id="KW-0547">Nucleotide-binding</keyword>
<dbReference type="GO" id="GO:0016887">
    <property type="term" value="F:ATP hydrolysis activity"/>
    <property type="evidence" value="ECO:0007669"/>
    <property type="project" value="InterPro"/>
</dbReference>
<keyword evidence="3" id="KW-1000">Mitochondrion outer membrane</keyword>
<evidence type="ECO:0000256" key="5">
    <source>
        <dbReference type="ARBA" id="ARBA00023128"/>
    </source>
</evidence>
<dbReference type="InterPro" id="IPR051701">
    <property type="entry name" value="Mito_OM_Translocase_MSP1"/>
</dbReference>
<dbReference type="InterPro" id="IPR003959">
    <property type="entry name" value="ATPase_AAA_core"/>
</dbReference>
<name>A0A445HVS5_GLYSO</name>
<evidence type="ECO:0000256" key="4">
    <source>
        <dbReference type="ARBA" id="ARBA00022840"/>
    </source>
</evidence>
<dbReference type="SMART" id="SM00382">
    <property type="entry name" value="AAA"/>
    <property type="match status" value="1"/>
</dbReference>
<protein>
    <submittedName>
        <fullName evidence="8">Putative AAA domain-containing protein C24B10.10c isoform B</fullName>
    </submittedName>
</protein>
<dbReference type="Pfam" id="PF17862">
    <property type="entry name" value="AAA_lid_3"/>
    <property type="match status" value="1"/>
</dbReference>
<keyword evidence="5" id="KW-0496">Mitochondrion</keyword>
<evidence type="ECO:0000256" key="6">
    <source>
        <dbReference type="SAM" id="MobiDB-lite"/>
    </source>
</evidence>
<dbReference type="Pfam" id="PF24933">
    <property type="entry name" value="DUF7751"/>
    <property type="match status" value="1"/>
</dbReference>
<dbReference type="InterPro" id="IPR056653">
    <property type="entry name" value="DUF7751"/>
</dbReference>
<comment type="caution">
    <text evidence="8">The sequence shown here is derived from an EMBL/GenBank/DDBJ whole genome shotgun (WGS) entry which is preliminary data.</text>
</comment>
<gene>
    <name evidence="8" type="ORF">D0Y65_028728</name>
</gene>
<dbReference type="Pfam" id="PF00004">
    <property type="entry name" value="AAA"/>
    <property type="match status" value="1"/>
</dbReference>
<evidence type="ECO:0000256" key="2">
    <source>
        <dbReference type="ARBA" id="ARBA00022741"/>
    </source>
</evidence>
<evidence type="ECO:0000313" key="8">
    <source>
        <dbReference type="EMBL" id="RZB77900.1"/>
    </source>
</evidence>
<dbReference type="FunFam" id="3.40.50.300:FF:000416">
    <property type="entry name" value="p-loop nucleoside triphosphate hydrolase superfamily protein"/>
    <property type="match status" value="1"/>
</dbReference>
<evidence type="ECO:0000313" key="9">
    <source>
        <dbReference type="Proteomes" id="UP000289340"/>
    </source>
</evidence>
<dbReference type="Gene3D" id="1.10.8.60">
    <property type="match status" value="1"/>
</dbReference>
<reference evidence="8 9" key="1">
    <citation type="submission" date="2018-09" db="EMBL/GenBank/DDBJ databases">
        <title>A high-quality reference genome of wild soybean provides a powerful tool to mine soybean genomes.</title>
        <authorList>
            <person name="Xie M."/>
            <person name="Chung C.Y.L."/>
            <person name="Li M.-W."/>
            <person name="Wong F.-L."/>
            <person name="Chan T.-F."/>
            <person name="Lam H.-M."/>
        </authorList>
    </citation>
    <scope>NUCLEOTIDE SEQUENCE [LARGE SCALE GENOMIC DNA]</scope>
    <source>
        <strain evidence="9">cv. W05</strain>
        <tissue evidence="8">Hypocotyl of etiolated seedlings</tissue>
    </source>
</reference>
<dbReference type="InterPro" id="IPR041569">
    <property type="entry name" value="AAA_lid_3"/>
</dbReference>
<evidence type="ECO:0000259" key="7">
    <source>
        <dbReference type="SMART" id="SM00382"/>
    </source>
</evidence>
<sequence>MEQKNVLLSALSVGVGVGVGIGLAGKGVTKWGANENSSSNGVTPENMEREMLRLVVDGRESKVTFDQFPYYLREQTRVLLTSAGYVHLKHAEVSRHTRNLAPASRTILLSGPAELYQQVLAKALAHYFEAKLLLLDLTDFSLKIQSKYGFANKESSFKRSISETTLERLSELFGSFSIFQQRGEPKGNFPRQRSGVELLSMKTEGSNNPTKMRRNASASANISSLALQSNPTNSAPQKHITSWPFDEKLLIQTLYKVLVYVSKTYPIVLYLRDVDNLLYRSQRIYNLFQTMLNKLHGPILILGSRVLDYGSDYREVDERLASLFPYNIEISPPEDESCLVSWKSQFEEDMKMIQIQDNRNHIMEVLAANDLDCDDLDSICVADTMVLSNYIEEIVVSAISYHLMNSKDPEYRNGKLVIPCNSLSRALGIFQEGKFSVNDTLKLEAQAVTSESEEGAVGEPEKKAENPAPGIKAESDTSTSVGKTDGENALPVSKVTQEVPPDNEFEKRIRPEVIPANEIGVKFSDVGALDETKESLQELVMLPLRRPDLFRGGLLKPCKGILLFGPPGTGKTMLAKAIAREAGASFINVSMSTITSKWFGEDEKNVRALFTLAAKVSPTIIFVDEVDSMLGQRTRVGEHEAMRKIKNEFMTHWDGLMTNSGERILVLAATNRPFDLDEAIIRRFERRIMVGMPSVENREKILRTLLAKEKVDEKLDFKEVATMTEGYSGSDLKNLCTTAAYRPVRELIQQERLKTLVTLQSF</sequence>
<dbReference type="EMBL" id="QZWG01000011">
    <property type="protein sequence ID" value="RZB77900.1"/>
    <property type="molecule type" value="Genomic_DNA"/>
</dbReference>
<keyword evidence="4" id="KW-0067">ATP-binding</keyword>
<dbReference type="AlphaFoldDB" id="A0A445HVS5"/>
<dbReference type="PANTHER" id="PTHR45644">
    <property type="entry name" value="AAA ATPASE, PUTATIVE (AFU_ORTHOLOGUE AFUA_2G12920)-RELATED-RELATED"/>
    <property type="match status" value="1"/>
</dbReference>
<dbReference type="InterPro" id="IPR003960">
    <property type="entry name" value="ATPase_AAA_CS"/>
</dbReference>
<dbReference type="GO" id="GO:0005741">
    <property type="term" value="C:mitochondrial outer membrane"/>
    <property type="evidence" value="ECO:0007669"/>
    <property type="project" value="UniProtKB-SubCell"/>
</dbReference>
<dbReference type="Gene3D" id="3.40.50.300">
    <property type="entry name" value="P-loop containing nucleotide triphosphate hydrolases"/>
    <property type="match status" value="1"/>
</dbReference>
<keyword evidence="9" id="KW-1185">Reference proteome</keyword>
<dbReference type="SUPFAM" id="SSF52540">
    <property type="entry name" value="P-loop containing nucleoside triphosphate hydrolases"/>
    <property type="match status" value="2"/>
</dbReference>
<feature type="domain" description="AAA+ ATPase" evidence="7">
    <location>
        <begin position="557"/>
        <end position="694"/>
    </location>
</feature>
<dbReference type="PANTHER" id="PTHR45644:SF85">
    <property type="entry name" value="P-LOOP CONTAINING NUCLEOSIDE TRIPHOSPHATE HYDROLASES SUPERFAMILY PROTEIN"/>
    <property type="match status" value="1"/>
</dbReference>
<dbReference type="PROSITE" id="PS00674">
    <property type="entry name" value="AAA"/>
    <property type="match status" value="1"/>
</dbReference>
<dbReference type="Proteomes" id="UP000289340">
    <property type="component" value="Chromosome 11"/>
</dbReference>
<feature type="region of interest" description="Disordered" evidence="6">
    <location>
        <begin position="447"/>
        <end position="491"/>
    </location>
</feature>
<evidence type="ECO:0000256" key="3">
    <source>
        <dbReference type="ARBA" id="ARBA00022787"/>
    </source>
</evidence>
<evidence type="ECO:0000256" key="1">
    <source>
        <dbReference type="ARBA" id="ARBA00004572"/>
    </source>
</evidence>
<accession>A0A445HVS5</accession>
<dbReference type="InterPro" id="IPR003593">
    <property type="entry name" value="AAA+_ATPase"/>
</dbReference>
<dbReference type="InterPro" id="IPR027417">
    <property type="entry name" value="P-loop_NTPase"/>
</dbReference>
<dbReference type="GO" id="GO:0005524">
    <property type="term" value="F:ATP binding"/>
    <property type="evidence" value="ECO:0007669"/>
    <property type="project" value="UniProtKB-KW"/>
</dbReference>